<dbReference type="Proteomes" id="UP000401081">
    <property type="component" value="Unassembled WGS sequence"/>
</dbReference>
<protein>
    <submittedName>
        <fullName evidence="2">Aminomethyltransferase</fullName>
        <ecNumber evidence="2">2.1.2.10</ecNumber>
    </submittedName>
</protein>
<dbReference type="GO" id="GO:0008168">
    <property type="term" value="F:methyltransferase activity"/>
    <property type="evidence" value="ECO:0007669"/>
    <property type="project" value="UniProtKB-KW"/>
</dbReference>
<reference evidence="2 3" key="1">
    <citation type="submission" date="2019-03" db="EMBL/GenBank/DDBJ databases">
        <authorList>
            <consortium name="Pathogen Informatics"/>
        </authorList>
    </citation>
    <scope>NUCLEOTIDE SEQUENCE [LARGE SCALE GENOMIC DNA]</scope>
    <source>
        <strain evidence="2 3">NCTC12993</strain>
    </source>
</reference>
<dbReference type="AlphaFoldDB" id="A0A485B2M8"/>
<dbReference type="GO" id="GO:0004047">
    <property type="term" value="F:aminomethyltransferase activity"/>
    <property type="evidence" value="ECO:0007669"/>
    <property type="project" value="UniProtKB-EC"/>
</dbReference>
<keyword evidence="2" id="KW-0489">Methyltransferase</keyword>
<accession>A0A485B2M8</accession>
<dbReference type="GO" id="GO:0032259">
    <property type="term" value="P:methylation"/>
    <property type="evidence" value="ECO:0007669"/>
    <property type="project" value="UniProtKB-KW"/>
</dbReference>
<dbReference type="GO" id="GO:0005829">
    <property type="term" value="C:cytosol"/>
    <property type="evidence" value="ECO:0007669"/>
    <property type="project" value="TreeGrafter"/>
</dbReference>
<evidence type="ECO:0000259" key="1">
    <source>
        <dbReference type="Pfam" id="PF01571"/>
    </source>
</evidence>
<dbReference type="InterPro" id="IPR027266">
    <property type="entry name" value="TrmE/GcvT-like"/>
</dbReference>
<dbReference type="SUPFAM" id="SSF103025">
    <property type="entry name" value="Folate-binding domain"/>
    <property type="match status" value="1"/>
</dbReference>
<keyword evidence="2" id="KW-0808">Transferase</keyword>
<dbReference type="PANTHER" id="PTHR43757">
    <property type="entry name" value="AMINOMETHYLTRANSFERASE"/>
    <property type="match status" value="1"/>
</dbReference>
<organism evidence="2 3">
    <name type="scientific">Kluyvera cryocrescens</name>
    <name type="common">Kluyvera citrophila</name>
    <dbReference type="NCBI Taxonomy" id="580"/>
    <lineage>
        <taxon>Bacteria</taxon>
        <taxon>Pseudomonadati</taxon>
        <taxon>Pseudomonadota</taxon>
        <taxon>Gammaproteobacteria</taxon>
        <taxon>Enterobacterales</taxon>
        <taxon>Enterobacteriaceae</taxon>
        <taxon>Kluyvera</taxon>
    </lineage>
</organism>
<dbReference type="InterPro" id="IPR028896">
    <property type="entry name" value="GcvT/YgfZ/DmdA"/>
</dbReference>
<dbReference type="PANTHER" id="PTHR43757:SF2">
    <property type="entry name" value="AMINOMETHYLTRANSFERASE, MITOCHONDRIAL"/>
    <property type="match status" value="1"/>
</dbReference>
<sequence>MAQQTPLYDQHVLCGARMVDFHGWMMPLHYGSQIDEHHAVRTDAGMFDCVAYDHR</sequence>
<keyword evidence="3" id="KW-1185">Reference proteome</keyword>
<dbReference type="EC" id="2.1.2.10" evidence="2"/>
<dbReference type="Pfam" id="PF01571">
    <property type="entry name" value="GCV_T"/>
    <property type="match status" value="1"/>
</dbReference>
<dbReference type="EMBL" id="CAADJD010000018">
    <property type="protein sequence ID" value="VFS62929.1"/>
    <property type="molecule type" value="Genomic_DNA"/>
</dbReference>
<dbReference type="InterPro" id="IPR006222">
    <property type="entry name" value="GCVT_N"/>
</dbReference>
<feature type="domain" description="GCVT N-terminal" evidence="1">
    <location>
        <begin position="7"/>
        <end position="49"/>
    </location>
</feature>
<gene>
    <name evidence="2" type="primary">gcvT_1</name>
    <name evidence="2" type="ORF">NCTC12993_02380</name>
</gene>
<dbReference type="Gene3D" id="3.30.1360.120">
    <property type="entry name" value="Probable tRNA modification gtpase trme, domain 1"/>
    <property type="match status" value="1"/>
</dbReference>
<evidence type="ECO:0000313" key="2">
    <source>
        <dbReference type="EMBL" id="VFS62929.1"/>
    </source>
</evidence>
<name>A0A485B2M8_KLUCR</name>
<evidence type="ECO:0000313" key="3">
    <source>
        <dbReference type="Proteomes" id="UP000401081"/>
    </source>
</evidence>
<proteinExistence type="predicted"/>